<dbReference type="Proteomes" id="UP000255283">
    <property type="component" value="Unassembled WGS sequence"/>
</dbReference>
<dbReference type="EMBL" id="UGTJ01000001">
    <property type="protein sequence ID" value="SUB80491.1"/>
    <property type="molecule type" value="Genomic_DNA"/>
</dbReference>
<proteinExistence type="predicted"/>
<feature type="chain" id="PRO_5043006908" evidence="1">
    <location>
        <begin position="26"/>
        <end position="532"/>
    </location>
</feature>
<comment type="caution">
    <text evidence="2">The sequence shown here is derived from an EMBL/GenBank/DDBJ whole genome shotgun (WGS) entry which is preliminary data.</text>
</comment>
<evidence type="ECO:0000256" key="1">
    <source>
        <dbReference type="SAM" id="SignalP"/>
    </source>
</evidence>
<dbReference type="InterPro" id="IPR011050">
    <property type="entry name" value="Pectin_lyase_fold/virulence"/>
</dbReference>
<sequence>MKTEKLIQRLSLFIFAMALTMSAWAQNASGNEDYLNIATKEDWKAFGDRVRSGERDLNAKLTADIDLGTDIWKIGSESTGYSGTFDGQGHTITINWSDTAGGCMALFPFVTDATIQNLHIKGQMTSDDVPLSVFSYEASGTTTFSGCISEVNITSGNTKDNSCAAGMVITAGRDARLTFNDCLVMGDITGTTANSKRGMAGFVCYQDDNATCTLTHCLYLGTNNADGGGFTFAPNPTFESCCFYLNACGEPDGIYIEEDELFTGILAWYLQDYRTDRCYWAQVLGKMPILYREADKSKTNYVYYDVANEQWACDDFRLTDGTLLPIGLNFTAARVTYDRTLSVGKATVCLPYELPIRGFKAYFLSGGNDSKVYFEEVTGMLEAYFPYLLVADGVVQLDGENIQVKSFTPEFIHKFTGDYTFNGTIHNFDFWEVAKPAYILQNDGKFHKVTGNPVAVIPPYRAFITRDSQEAKELSIILDGETTGIHGVTDDAAGLNSGPVYDLQGRCVADRLMRRQLPAGVYIAGDRKVIVK</sequence>
<keyword evidence="1" id="KW-0732">Signal</keyword>
<dbReference type="RefSeq" id="WP_115153900.1">
    <property type="nucleotide sequence ID" value="NZ_DBFWLE010000015.1"/>
</dbReference>
<gene>
    <name evidence="2" type="ORF">NCTC13063_01776</name>
</gene>
<accession>A0AAQ1UI48</accession>
<dbReference type="AlphaFoldDB" id="A0AAQ1UI48"/>
<protein>
    <submittedName>
        <fullName evidence="2">Uncharacterized protein</fullName>
    </submittedName>
</protein>
<evidence type="ECO:0000313" key="3">
    <source>
        <dbReference type="Proteomes" id="UP000255283"/>
    </source>
</evidence>
<feature type="signal peptide" evidence="1">
    <location>
        <begin position="1"/>
        <end position="25"/>
    </location>
</feature>
<reference evidence="2 3" key="1">
    <citation type="submission" date="2018-06" db="EMBL/GenBank/DDBJ databases">
        <authorList>
            <consortium name="Pathogen Informatics"/>
            <person name="Doyle S."/>
        </authorList>
    </citation>
    <scope>NUCLEOTIDE SEQUENCE [LARGE SCALE GENOMIC DNA]</scope>
    <source>
        <strain evidence="2 3">NCTC13063</strain>
    </source>
</reference>
<organism evidence="2 3">
    <name type="scientific">Segatella buccae</name>
    <dbReference type="NCBI Taxonomy" id="28126"/>
    <lineage>
        <taxon>Bacteria</taxon>
        <taxon>Pseudomonadati</taxon>
        <taxon>Bacteroidota</taxon>
        <taxon>Bacteroidia</taxon>
        <taxon>Bacteroidales</taxon>
        <taxon>Prevotellaceae</taxon>
        <taxon>Segatella</taxon>
    </lineage>
</organism>
<evidence type="ECO:0000313" key="2">
    <source>
        <dbReference type="EMBL" id="SUB80491.1"/>
    </source>
</evidence>
<dbReference type="Gene3D" id="2.160.20.110">
    <property type="match status" value="1"/>
</dbReference>
<dbReference type="SUPFAM" id="SSF51126">
    <property type="entry name" value="Pectin lyase-like"/>
    <property type="match status" value="1"/>
</dbReference>
<name>A0AAQ1UI48_9BACT</name>